<evidence type="ECO:0000313" key="3">
    <source>
        <dbReference type="Proteomes" id="UP001209535"/>
    </source>
</evidence>
<accession>A0ABT2XAD7</accession>
<feature type="signal peptide" evidence="1">
    <location>
        <begin position="1"/>
        <end position="23"/>
    </location>
</feature>
<gene>
    <name evidence="2" type="ORF">OEZ60_18515</name>
</gene>
<organism evidence="2 3">
    <name type="scientific">Albidovulum salinarum</name>
    <dbReference type="NCBI Taxonomy" id="2984153"/>
    <lineage>
        <taxon>Bacteria</taxon>
        <taxon>Pseudomonadati</taxon>
        <taxon>Pseudomonadota</taxon>
        <taxon>Alphaproteobacteria</taxon>
        <taxon>Rhodobacterales</taxon>
        <taxon>Paracoccaceae</taxon>
        <taxon>Albidovulum</taxon>
    </lineage>
</organism>
<comment type="caution">
    <text evidence="2">The sequence shown here is derived from an EMBL/GenBank/DDBJ whole genome shotgun (WGS) entry which is preliminary data.</text>
</comment>
<keyword evidence="3" id="KW-1185">Reference proteome</keyword>
<proteinExistence type="predicted"/>
<feature type="chain" id="PRO_5046781646" description="Cytochrome c domain-containing protein" evidence="1">
    <location>
        <begin position="24"/>
        <end position="185"/>
    </location>
</feature>
<name>A0ABT2XAD7_9RHOB</name>
<keyword evidence="1" id="KW-0732">Signal</keyword>
<dbReference type="SUPFAM" id="SSF46626">
    <property type="entry name" value="Cytochrome c"/>
    <property type="match status" value="1"/>
</dbReference>
<dbReference type="Gene3D" id="1.10.760.10">
    <property type="entry name" value="Cytochrome c-like domain"/>
    <property type="match status" value="1"/>
</dbReference>
<dbReference type="EMBL" id="JAOVQO010000020">
    <property type="protein sequence ID" value="MCU9849997.1"/>
    <property type="molecule type" value="Genomic_DNA"/>
</dbReference>
<evidence type="ECO:0000256" key="1">
    <source>
        <dbReference type="SAM" id="SignalP"/>
    </source>
</evidence>
<protein>
    <recommendedName>
        <fullName evidence="4">Cytochrome c domain-containing protein</fullName>
    </recommendedName>
</protein>
<sequence>MKCSHRRAAFLTALIAAVAVAAAAQDEVFAFIPDGGRTLLETARAERLPEGLEGAIASQEGDPETWRGRLEAAQADAPALAALDAWQTDTLAHYLAANAPLAAGELPRDGRDMALQLCQSCHIITVVVTQERTREAWLRTMNSPSHIEIATTPAEREALADYLVINAGIPIDQIPPELRAGGASY</sequence>
<dbReference type="Proteomes" id="UP001209535">
    <property type="component" value="Unassembled WGS sequence"/>
</dbReference>
<reference evidence="2 3" key="1">
    <citation type="submission" date="2022-10" db="EMBL/GenBank/DDBJ databases">
        <title>Defluviimonas sp. nov., isolated from ocean surface sediments.</title>
        <authorList>
            <person name="He W."/>
            <person name="Wang L."/>
            <person name="Zhang D.-F."/>
        </authorList>
    </citation>
    <scope>NUCLEOTIDE SEQUENCE [LARGE SCALE GENOMIC DNA]</scope>
    <source>
        <strain evidence="2 3">WL0024</strain>
    </source>
</reference>
<dbReference type="InterPro" id="IPR036909">
    <property type="entry name" value="Cyt_c-like_dom_sf"/>
</dbReference>
<evidence type="ECO:0000313" key="2">
    <source>
        <dbReference type="EMBL" id="MCU9849997.1"/>
    </source>
</evidence>
<dbReference type="RefSeq" id="WP_263339448.1">
    <property type="nucleotide sequence ID" value="NZ_JAOVQO010000020.1"/>
</dbReference>
<evidence type="ECO:0008006" key="4">
    <source>
        <dbReference type="Google" id="ProtNLM"/>
    </source>
</evidence>